<keyword evidence="9" id="KW-0573">Peptidoglycan synthesis</keyword>
<keyword evidence="3 16" id="KW-0121">Carboxypeptidase</keyword>
<dbReference type="InterPro" id="IPR012338">
    <property type="entry name" value="Beta-lactam/transpept-like"/>
</dbReference>
<keyword evidence="5" id="KW-0328">Glycosyltransferase</keyword>
<dbReference type="Gene3D" id="3.40.710.10">
    <property type="entry name" value="DD-peptidase/beta-lactamase superfamily"/>
    <property type="match status" value="1"/>
</dbReference>
<accession>A0A4V2RY44</accession>
<dbReference type="EMBL" id="SLWN01000017">
    <property type="protein sequence ID" value="TCO17600.1"/>
    <property type="molecule type" value="Genomic_DNA"/>
</dbReference>
<comment type="catalytic activity">
    <reaction evidence="13">
        <text>[GlcNAc-(1-&gt;4)-Mur2Ac(oyl-L-Ala-gamma-D-Glu-L-Lys-D-Ala-D-Ala)](n)-di-trans,octa-cis-undecaprenyl diphosphate + beta-D-GlcNAc-(1-&gt;4)-Mur2Ac(oyl-L-Ala-gamma-D-Glu-L-Lys-D-Ala-D-Ala)-di-trans,octa-cis-undecaprenyl diphosphate = [GlcNAc-(1-&gt;4)-Mur2Ac(oyl-L-Ala-gamma-D-Glu-L-Lys-D-Ala-D-Ala)](n+1)-di-trans,octa-cis-undecaprenyl diphosphate + di-trans,octa-cis-undecaprenyl diphosphate + H(+)</text>
        <dbReference type="Rhea" id="RHEA:23708"/>
        <dbReference type="Rhea" id="RHEA-COMP:9602"/>
        <dbReference type="Rhea" id="RHEA-COMP:9603"/>
        <dbReference type="ChEBI" id="CHEBI:15378"/>
        <dbReference type="ChEBI" id="CHEBI:58405"/>
        <dbReference type="ChEBI" id="CHEBI:60033"/>
        <dbReference type="ChEBI" id="CHEBI:78435"/>
        <dbReference type="EC" id="2.4.99.28"/>
    </reaction>
</comment>
<gene>
    <name evidence="16" type="ORF">EV652_11753</name>
</gene>
<dbReference type="PROSITE" id="PS51178">
    <property type="entry name" value="PASTA"/>
    <property type="match status" value="1"/>
</dbReference>
<keyword evidence="11" id="KW-0961">Cell wall biogenesis/degradation</keyword>
<dbReference type="AlphaFoldDB" id="A0A4V2RY44"/>
<dbReference type="OrthoDB" id="9766909at2"/>
<dbReference type="InterPro" id="IPR023346">
    <property type="entry name" value="Lysozyme-like_dom_sf"/>
</dbReference>
<feature type="domain" description="PASTA" evidence="15">
    <location>
        <begin position="687"/>
        <end position="754"/>
    </location>
</feature>
<evidence type="ECO:0000256" key="5">
    <source>
        <dbReference type="ARBA" id="ARBA00022676"/>
    </source>
</evidence>
<keyword evidence="10" id="KW-0511">Multifunctional enzyme</keyword>
<dbReference type="GO" id="GO:0008955">
    <property type="term" value="F:peptidoglycan glycosyltransferase activity"/>
    <property type="evidence" value="ECO:0007669"/>
    <property type="project" value="UniProtKB-EC"/>
</dbReference>
<dbReference type="Gene3D" id="1.10.3810.10">
    <property type="entry name" value="Biosynthetic peptidoglycan transglycosylase-like"/>
    <property type="match status" value="1"/>
</dbReference>
<dbReference type="InterPro" id="IPR036950">
    <property type="entry name" value="PBP_transglycosylase"/>
</dbReference>
<keyword evidence="17" id="KW-1185">Reference proteome</keyword>
<evidence type="ECO:0000256" key="12">
    <source>
        <dbReference type="ARBA" id="ARBA00034000"/>
    </source>
</evidence>
<dbReference type="GO" id="GO:0009252">
    <property type="term" value="P:peptidoglycan biosynthetic process"/>
    <property type="evidence" value="ECO:0007669"/>
    <property type="project" value="UniProtKB-KW"/>
</dbReference>
<feature type="region of interest" description="Disordered" evidence="14">
    <location>
        <begin position="753"/>
        <end position="801"/>
    </location>
</feature>
<organism evidence="16 17">
    <name type="scientific">Kribbella steppae</name>
    <dbReference type="NCBI Taxonomy" id="2512223"/>
    <lineage>
        <taxon>Bacteria</taxon>
        <taxon>Bacillati</taxon>
        <taxon>Actinomycetota</taxon>
        <taxon>Actinomycetes</taxon>
        <taxon>Propionibacteriales</taxon>
        <taxon>Kribbellaceae</taxon>
        <taxon>Kribbella</taxon>
    </lineage>
</organism>
<evidence type="ECO:0000256" key="6">
    <source>
        <dbReference type="ARBA" id="ARBA00022679"/>
    </source>
</evidence>
<keyword evidence="4" id="KW-0645">Protease</keyword>
<sequence length="801" mass="85146">MRVREKDDRGVVQSVVLFLGVSVLSGALAAGLAIPFAGLAGFTTEKTSETLQDLPQQFDEVPLKQKSTILAADGSVIATLAEQNRVPVKLSQVAPIMQKAMVAIEDDRFYEHGALDLKGTLRALLRNQSEGAVQQGGSSITQQYVKMSLVEKANTPDEVAAATAETYQRKVAELRYAIAVEKEFSKNEILEKYLNLANFGDGAWGIEAASLHYFQVHASQLTLPQAALLAGLVKNPTGYDPTNDMKRAKDRRDVVIRRMLELKVISLSQANSALKSPVVDPAKIRPNKLGCANSKYPFYCEYVVAQLKENKAFGKDQTQAGNYLKTAGLTIRTSLDPKIQAAAQKSINEHSRPTDQAIAAITIVEPGTGLVKAMVQNRTYGNKRGQTSYNLNVEKSYAGGYGGFQNGSTMKAFTIAAAIQKGFPLNYKINSPNQINLSGKKFSTCDGTTSAPSYTPGNSTTNVPVPTMIQAAQRSTNTYFLLLSQQTGLCPIAKIAASLGLYDAQSSSPLNQVVSMTLGVGYVTPVQMASAYAAFAARGMYCKPWLVTAIKGPNGKAINAPGAECKQALAPEVADGVNAVLHSVMETGGTGAKLKFGKSDLAGKTGTITNNEAVWYAGYSSKLSAASVVADASLPYNNLIGQTLDGKKMYDASGSGTAGPLWQTAMEGALRYYPTTKFVAPSDKTVRGDVKDLPFVNGLNPEDAANKIRQAGFEVAIAPGTVNSEETAGTVAYTTPRQREGAPEGSMVTIHISNGSQKNQPSTSTTPPPATTKPPANPPTTINPNCPPWNPKYPNCGGGGR</sequence>
<dbReference type="Proteomes" id="UP000294508">
    <property type="component" value="Unassembled WGS sequence"/>
</dbReference>
<comment type="similarity">
    <text evidence="1">In the C-terminal section; belongs to the transpeptidase family.</text>
</comment>
<proteinExistence type="inferred from homology"/>
<dbReference type="CDD" id="cd06577">
    <property type="entry name" value="PASTA_pknB"/>
    <property type="match status" value="1"/>
</dbReference>
<reference evidence="16 17" key="1">
    <citation type="journal article" date="2015" name="Stand. Genomic Sci.">
        <title>Genomic Encyclopedia of Bacterial and Archaeal Type Strains, Phase III: the genomes of soil and plant-associated and newly described type strains.</title>
        <authorList>
            <person name="Whitman W.B."/>
            <person name="Woyke T."/>
            <person name="Klenk H.P."/>
            <person name="Zhou Y."/>
            <person name="Lilburn T.G."/>
            <person name="Beck B.J."/>
            <person name="De Vos P."/>
            <person name="Vandamme P."/>
            <person name="Eisen J.A."/>
            <person name="Garrity G."/>
            <person name="Hugenholtz P."/>
            <person name="Kyrpides N.C."/>
        </authorList>
    </citation>
    <scope>NUCLEOTIDE SEQUENCE [LARGE SCALE GENOMIC DNA]</scope>
    <source>
        <strain evidence="16 17">VKM Ac-2572</strain>
    </source>
</reference>
<keyword evidence="6" id="KW-0808">Transferase</keyword>
<evidence type="ECO:0000256" key="8">
    <source>
        <dbReference type="ARBA" id="ARBA00022960"/>
    </source>
</evidence>
<evidence type="ECO:0000313" key="17">
    <source>
        <dbReference type="Proteomes" id="UP000294508"/>
    </source>
</evidence>
<protein>
    <submittedName>
        <fullName evidence="16">Membrane peptidoglycan carboxypeptidase</fullName>
    </submittedName>
</protein>
<dbReference type="Pfam" id="PF03793">
    <property type="entry name" value="PASTA"/>
    <property type="match status" value="1"/>
</dbReference>
<dbReference type="GO" id="GO:0008658">
    <property type="term" value="F:penicillin binding"/>
    <property type="evidence" value="ECO:0007669"/>
    <property type="project" value="InterPro"/>
</dbReference>
<comment type="catalytic activity">
    <reaction evidence="12">
        <text>Preferential cleavage: (Ac)2-L-Lys-D-Ala-|-D-Ala. Also transpeptidation of peptidyl-alanyl moieties that are N-acyl substituents of D-alanine.</text>
        <dbReference type="EC" id="3.4.16.4"/>
    </reaction>
</comment>
<evidence type="ECO:0000256" key="1">
    <source>
        <dbReference type="ARBA" id="ARBA00007090"/>
    </source>
</evidence>
<evidence type="ECO:0000256" key="7">
    <source>
        <dbReference type="ARBA" id="ARBA00022801"/>
    </source>
</evidence>
<dbReference type="GO" id="GO:0071555">
    <property type="term" value="P:cell wall organization"/>
    <property type="evidence" value="ECO:0007669"/>
    <property type="project" value="UniProtKB-KW"/>
</dbReference>
<dbReference type="InterPro" id="IPR050396">
    <property type="entry name" value="Glycosyltr_51/Transpeptidase"/>
</dbReference>
<evidence type="ECO:0000256" key="11">
    <source>
        <dbReference type="ARBA" id="ARBA00023316"/>
    </source>
</evidence>
<evidence type="ECO:0000256" key="13">
    <source>
        <dbReference type="ARBA" id="ARBA00049902"/>
    </source>
</evidence>
<feature type="compositionally biased region" description="Pro residues" evidence="14">
    <location>
        <begin position="766"/>
        <end position="778"/>
    </location>
</feature>
<dbReference type="GO" id="GO:0006508">
    <property type="term" value="P:proteolysis"/>
    <property type="evidence" value="ECO:0007669"/>
    <property type="project" value="UniProtKB-KW"/>
</dbReference>
<evidence type="ECO:0000256" key="9">
    <source>
        <dbReference type="ARBA" id="ARBA00022984"/>
    </source>
</evidence>
<evidence type="ECO:0000256" key="4">
    <source>
        <dbReference type="ARBA" id="ARBA00022670"/>
    </source>
</evidence>
<keyword evidence="7" id="KW-0378">Hydrolase</keyword>
<keyword evidence="8" id="KW-0133">Cell shape</keyword>
<dbReference type="FunFam" id="1.10.3810.10:FF:000001">
    <property type="entry name" value="Penicillin-binding protein 1A"/>
    <property type="match status" value="1"/>
</dbReference>
<dbReference type="GO" id="GO:0009002">
    <property type="term" value="F:serine-type D-Ala-D-Ala carboxypeptidase activity"/>
    <property type="evidence" value="ECO:0007669"/>
    <property type="project" value="UniProtKB-EC"/>
</dbReference>
<evidence type="ECO:0000256" key="14">
    <source>
        <dbReference type="SAM" id="MobiDB-lite"/>
    </source>
</evidence>
<dbReference type="PANTHER" id="PTHR32282:SF33">
    <property type="entry name" value="PEPTIDOGLYCAN GLYCOSYLTRANSFERASE"/>
    <property type="match status" value="1"/>
</dbReference>
<dbReference type="SUPFAM" id="SSF56601">
    <property type="entry name" value="beta-lactamase/transpeptidase-like"/>
    <property type="match status" value="1"/>
</dbReference>
<dbReference type="Pfam" id="PF00905">
    <property type="entry name" value="Transpeptidase"/>
    <property type="match status" value="1"/>
</dbReference>
<dbReference type="InterPro" id="IPR001264">
    <property type="entry name" value="Glyco_trans_51"/>
</dbReference>
<dbReference type="InterPro" id="IPR001460">
    <property type="entry name" value="PCN-bd_Tpept"/>
</dbReference>
<evidence type="ECO:0000256" key="3">
    <source>
        <dbReference type="ARBA" id="ARBA00022645"/>
    </source>
</evidence>
<dbReference type="RefSeq" id="WP_132214357.1">
    <property type="nucleotide sequence ID" value="NZ_SLWN01000017.1"/>
</dbReference>
<dbReference type="Pfam" id="PF00912">
    <property type="entry name" value="Transgly"/>
    <property type="match status" value="1"/>
</dbReference>
<dbReference type="GO" id="GO:0030288">
    <property type="term" value="C:outer membrane-bounded periplasmic space"/>
    <property type="evidence" value="ECO:0007669"/>
    <property type="project" value="TreeGrafter"/>
</dbReference>
<dbReference type="PANTHER" id="PTHR32282">
    <property type="entry name" value="BINDING PROTEIN TRANSPEPTIDASE, PUTATIVE-RELATED"/>
    <property type="match status" value="1"/>
</dbReference>
<evidence type="ECO:0000256" key="2">
    <source>
        <dbReference type="ARBA" id="ARBA00007739"/>
    </source>
</evidence>
<dbReference type="Gene3D" id="3.30.10.20">
    <property type="match status" value="1"/>
</dbReference>
<evidence type="ECO:0000313" key="16">
    <source>
        <dbReference type="EMBL" id="TCO17600.1"/>
    </source>
</evidence>
<evidence type="ECO:0000256" key="10">
    <source>
        <dbReference type="ARBA" id="ARBA00023268"/>
    </source>
</evidence>
<dbReference type="SUPFAM" id="SSF53955">
    <property type="entry name" value="Lysozyme-like"/>
    <property type="match status" value="1"/>
</dbReference>
<evidence type="ECO:0000259" key="15">
    <source>
        <dbReference type="PROSITE" id="PS51178"/>
    </source>
</evidence>
<comment type="caution">
    <text evidence="16">The sequence shown here is derived from an EMBL/GenBank/DDBJ whole genome shotgun (WGS) entry which is preliminary data.</text>
</comment>
<name>A0A4V2RY44_9ACTN</name>
<dbReference type="GO" id="GO:0008360">
    <property type="term" value="P:regulation of cell shape"/>
    <property type="evidence" value="ECO:0007669"/>
    <property type="project" value="UniProtKB-KW"/>
</dbReference>
<comment type="similarity">
    <text evidence="2">In the N-terminal section; belongs to the glycosyltransferase 51 family.</text>
</comment>
<dbReference type="InterPro" id="IPR005543">
    <property type="entry name" value="PASTA_dom"/>
</dbReference>